<dbReference type="VEuPathDB" id="FungiDB:An17g00990"/>
<protein>
    <submittedName>
        <fullName evidence="1">Uncharacterized protein</fullName>
    </submittedName>
</protein>
<dbReference type="KEGG" id="ang:An17g00990"/>
<dbReference type="AlphaFoldDB" id="A0AAJ8BYL2"/>
<sequence length="92" mass="10296">MVVTSIHSKRYARMPVCQYGMLRVPQEPTAGNAWRSAHWVHLANNGCGPDPLFQAAFVAPHESISLRLGIAAETKSEPSQRIKFPPWTVREI</sequence>
<gene>
    <name evidence="1" type="ORF">An17g00990</name>
</gene>
<proteinExistence type="predicted"/>
<dbReference type="GeneID" id="84593576"/>
<dbReference type="RefSeq" id="XP_059605699.1">
    <property type="nucleotide sequence ID" value="XM_059745444.1"/>
</dbReference>
<reference evidence="1" key="1">
    <citation type="submission" date="2025-02" db="EMBL/GenBank/DDBJ databases">
        <authorList>
            <consortium name="NCBI Genome Project"/>
        </authorList>
    </citation>
    <scope>NUCLEOTIDE SEQUENCE</scope>
</reference>
<reference evidence="1" key="2">
    <citation type="submission" date="2025-08" db="UniProtKB">
        <authorList>
            <consortium name="RefSeq"/>
        </authorList>
    </citation>
    <scope>IDENTIFICATION</scope>
</reference>
<organism evidence="1">
    <name type="scientific">Aspergillus niger</name>
    <dbReference type="NCBI Taxonomy" id="5061"/>
    <lineage>
        <taxon>Eukaryota</taxon>
        <taxon>Fungi</taxon>
        <taxon>Dikarya</taxon>
        <taxon>Ascomycota</taxon>
        <taxon>Pezizomycotina</taxon>
        <taxon>Eurotiomycetes</taxon>
        <taxon>Eurotiomycetidae</taxon>
        <taxon>Eurotiales</taxon>
        <taxon>Aspergillaceae</taxon>
        <taxon>Aspergillus</taxon>
        <taxon>Aspergillus subgen. Circumdati</taxon>
    </lineage>
</organism>
<evidence type="ECO:0000313" key="1">
    <source>
        <dbReference type="RefSeq" id="XP_059605699.1"/>
    </source>
</evidence>
<accession>A0AAJ8BYL2</accession>
<name>A0AAJ8BYL2_ASPNG</name>